<feature type="domain" description="DEP" evidence="1">
    <location>
        <begin position="1"/>
        <end position="89"/>
    </location>
</feature>
<evidence type="ECO:0000259" key="1">
    <source>
        <dbReference type="PROSITE" id="PS50186"/>
    </source>
</evidence>
<reference evidence="2 3" key="1">
    <citation type="journal article" date="2019" name="Genome Biol. Evol.">
        <title>Whole-Genome Sequencing of the Giant Devil Catfish, Bagarius yarrelli.</title>
        <authorList>
            <person name="Jiang W."/>
            <person name="Lv Y."/>
            <person name="Cheng L."/>
            <person name="Yang K."/>
            <person name="Chao B."/>
            <person name="Wang X."/>
            <person name="Li Y."/>
            <person name="Pan X."/>
            <person name="You X."/>
            <person name="Zhang Y."/>
            <person name="Yang J."/>
            <person name="Li J."/>
            <person name="Zhang X."/>
            <person name="Liu S."/>
            <person name="Sun C."/>
            <person name="Yang J."/>
            <person name="Shi Q."/>
        </authorList>
    </citation>
    <scope>NUCLEOTIDE SEQUENCE [LARGE SCALE GENOMIC DNA]</scope>
    <source>
        <strain evidence="2">JWS20170419001</strain>
        <tissue evidence="2">Muscle</tissue>
    </source>
</reference>
<dbReference type="InterPro" id="IPR000591">
    <property type="entry name" value="DEP_dom"/>
</dbReference>
<dbReference type="InterPro" id="IPR036388">
    <property type="entry name" value="WH-like_DNA-bd_sf"/>
</dbReference>
<dbReference type="Gene3D" id="1.10.10.10">
    <property type="entry name" value="Winged helix-like DNA-binding domain superfamily/Winged helix DNA-binding domain"/>
    <property type="match status" value="1"/>
</dbReference>
<dbReference type="CDD" id="cd04405">
    <property type="entry name" value="RhoGAP_BRCC3-like"/>
    <property type="match status" value="1"/>
</dbReference>
<dbReference type="CDD" id="cd04446">
    <property type="entry name" value="DEP_DEPDC4"/>
    <property type="match status" value="1"/>
</dbReference>
<dbReference type="InterPro" id="IPR036390">
    <property type="entry name" value="WH_DNA-bd_sf"/>
</dbReference>
<name>A0A556TH11_BAGYA</name>
<comment type="caution">
    <text evidence="2">The sequence shown here is derived from an EMBL/GenBank/DDBJ whole genome shotgun (WGS) entry which is preliminary data.</text>
</comment>
<dbReference type="GO" id="GO:0035556">
    <property type="term" value="P:intracellular signal transduction"/>
    <property type="evidence" value="ECO:0007669"/>
    <property type="project" value="InterPro"/>
</dbReference>
<evidence type="ECO:0000313" key="2">
    <source>
        <dbReference type="EMBL" id="TSK13130.1"/>
    </source>
</evidence>
<dbReference type="PANTHER" id="PTHR16206:SF10">
    <property type="entry name" value="DEP DOMAIN-CONTAINING PROTEIN 4"/>
    <property type="match status" value="1"/>
</dbReference>
<evidence type="ECO:0000313" key="3">
    <source>
        <dbReference type="Proteomes" id="UP000319801"/>
    </source>
</evidence>
<gene>
    <name evidence="2" type="ORF">Baya_0004</name>
</gene>
<dbReference type="PANTHER" id="PTHR16206">
    <property type="entry name" value="DEP DOMAIN-CONTAINING"/>
    <property type="match status" value="1"/>
</dbReference>
<keyword evidence="3" id="KW-1185">Reference proteome</keyword>
<protein>
    <submittedName>
        <fullName evidence="2">DEP domain-containing protein 7</fullName>
    </submittedName>
</protein>
<dbReference type="Proteomes" id="UP000319801">
    <property type="component" value="Unassembled WGS sequence"/>
</dbReference>
<dbReference type="AlphaFoldDB" id="A0A556TH11"/>
<dbReference type="PROSITE" id="PS50186">
    <property type="entry name" value="DEP"/>
    <property type="match status" value="1"/>
</dbReference>
<accession>A0A556TH11</accession>
<organism evidence="2 3">
    <name type="scientific">Bagarius yarrelli</name>
    <name type="common">Goonch</name>
    <name type="synonym">Bagrus yarrelli</name>
    <dbReference type="NCBI Taxonomy" id="175774"/>
    <lineage>
        <taxon>Eukaryota</taxon>
        <taxon>Metazoa</taxon>
        <taxon>Chordata</taxon>
        <taxon>Craniata</taxon>
        <taxon>Vertebrata</taxon>
        <taxon>Euteleostomi</taxon>
        <taxon>Actinopterygii</taxon>
        <taxon>Neopterygii</taxon>
        <taxon>Teleostei</taxon>
        <taxon>Ostariophysi</taxon>
        <taxon>Siluriformes</taxon>
        <taxon>Sisoridae</taxon>
        <taxon>Sisorinae</taxon>
        <taxon>Bagarius</taxon>
    </lineage>
</organism>
<dbReference type="Pfam" id="PF00610">
    <property type="entry name" value="DEP"/>
    <property type="match status" value="1"/>
</dbReference>
<dbReference type="SMART" id="SM00049">
    <property type="entry name" value="DEP"/>
    <property type="match status" value="1"/>
</dbReference>
<dbReference type="OrthoDB" id="276323at2759"/>
<sequence length="498" mass="57366">MQVEVRCHRQHLRVHKDCFTGSDAVDVVLSHLMQNIYFCTSDVTRLKAVRLCQALMDSRVFEPVGVKLFRREKELAFEDSGCSLYRFLDSEGILGLAKHSGDMENKTPVEEHGKKKKRSRFGDFKTIANPLALGSSDRTVERILTTINLQPSMPSCLNRVRLSTSHLSKQVVQEVWKQQTLLQLLQLVEVPVLDWVLTLPLKPASCHLRLLRNQDLIIPNIFVDRQASQVLSVPDLDSWLTAAADCLELFPDEVIVATEEQLLSVQASVDKERKGTYKKLLFDVIAKYYNSQEKVPLLAGRYMDIHTDILQLQDLGRAEDALKASQLCLRLLDTNSRNELRRLLTFMAEAADPKSFKLHKMMENRALISRTFIKAVLQSKDMSHMSRAQCEQLLLFLMDHHSLLFKTPVSLIEAVRKALQTVQQGRDPHNVALFTFCQQMSTQQFEEQREKNTFQSLKHLIEHITLNNHLPIKQRRQLIKEFQRHHPAVFLHHFSSTF</sequence>
<dbReference type="EMBL" id="VCAZ01000001">
    <property type="protein sequence ID" value="TSK13130.1"/>
    <property type="molecule type" value="Genomic_DNA"/>
</dbReference>
<dbReference type="SUPFAM" id="SSF46785">
    <property type="entry name" value="Winged helix' DNA-binding domain"/>
    <property type="match status" value="1"/>
</dbReference>
<proteinExistence type="predicted"/>